<name>A0A8D8T304_9HEMI</name>
<evidence type="ECO:0000313" key="1">
    <source>
        <dbReference type="EMBL" id="CAG6681006.1"/>
    </source>
</evidence>
<dbReference type="EMBL" id="HBUF01379990">
    <property type="protein sequence ID" value="CAG6729867.1"/>
    <property type="molecule type" value="Transcribed_RNA"/>
</dbReference>
<accession>A0A8D8T304</accession>
<proteinExistence type="predicted"/>
<sequence>MHMVYLHTLKRNLLYTLCTKCSFSSSYFKEKEKNPSKSKILNDCNLHANNFLLTFCTKNVFRIKLINIYTHTLFEGFNFPETKWNEFYKYSRRDYFERKWYMFVQKWVGYPSHIFILSY</sequence>
<dbReference type="AlphaFoldDB" id="A0A8D8T304"/>
<dbReference type="EMBL" id="HBUF01379991">
    <property type="protein sequence ID" value="CAG6729869.1"/>
    <property type="molecule type" value="Transcribed_RNA"/>
</dbReference>
<organism evidence="1">
    <name type="scientific">Cacopsylla melanoneura</name>
    <dbReference type="NCBI Taxonomy" id="428564"/>
    <lineage>
        <taxon>Eukaryota</taxon>
        <taxon>Metazoa</taxon>
        <taxon>Ecdysozoa</taxon>
        <taxon>Arthropoda</taxon>
        <taxon>Hexapoda</taxon>
        <taxon>Insecta</taxon>
        <taxon>Pterygota</taxon>
        <taxon>Neoptera</taxon>
        <taxon>Paraneoptera</taxon>
        <taxon>Hemiptera</taxon>
        <taxon>Sternorrhyncha</taxon>
        <taxon>Psylloidea</taxon>
        <taxon>Psyllidae</taxon>
        <taxon>Psyllinae</taxon>
        <taxon>Cacopsylla</taxon>
    </lineage>
</organism>
<reference evidence="1" key="1">
    <citation type="submission" date="2021-05" db="EMBL/GenBank/DDBJ databases">
        <authorList>
            <person name="Alioto T."/>
            <person name="Alioto T."/>
            <person name="Gomez Garrido J."/>
        </authorList>
    </citation>
    <scope>NUCLEOTIDE SEQUENCE</scope>
</reference>
<dbReference type="EMBL" id="HBUF01379989">
    <property type="protein sequence ID" value="CAG6729865.1"/>
    <property type="molecule type" value="Transcribed_RNA"/>
</dbReference>
<protein>
    <submittedName>
        <fullName evidence="1">Uncharacterized protein</fullName>
    </submittedName>
</protein>
<dbReference type="EMBL" id="HBUF01253942">
    <property type="protein sequence ID" value="CAG6681006.1"/>
    <property type="molecule type" value="Transcribed_RNA"/>
</dbReference>